<evidence type="ECO:0000313" key="5">
    <source>
        <dbReference type="EMBL" id="PAA11674.1"/>
    </source>
</evidence>
<dbReference type="PANTHER" id="PTHR37418:SF2">
    <property type="entry name" value="3-KETO-5-AMINOHEXANOATE CLEAVAGE ENZYME"/>
    <property type="match status" value="1"/>
</dbReference>
<evidence type="ECO:0000256" key="1">
    <source>
        <dbReference type="ARBA" id="ARBA00001947"/>
    </source>
</evidence>
<comment type="cofactor">
    <cofactor evidence="1">
        <name>Zn(2+)</name>
        <dbReference type="ChEBI" id="CHEBI:29105"/>
    </cofactor>
</comment>
<evidence type="ECO:0000256" key="2">
    <source>
        <dbReference type="ARBA" id="ARBA00022679"/>
    </source>
</evidence>
<sequence>MNSYILNFCPTGMVPTKHMNPHTPVSTSEIIEDVLMASELGASIAHLHARDQKTGEPTCDLNTFAAIIEGIRKYNKQLVLCVSLSGRNVCDPALRALPLSLDGEAKPDMGSLTLSSMNFATQPSINAPDTINYLAGQMALKGISPEVEIFDSGMSSCLNSLIKKSLMPPTVYANILLGNIFGAQPSFAHIAAITSSLPGNVVSSFAGLGSYQLRSNALALAAGHGIRIGLEDNIWFDHERTTLASNRSLLERITAIANLQQLTPATPMQVRERLGLQPGQGRYGLIPIADQYREAAHG</sequence>
<dbReference type="Proteomes" id="UP000215861">
    <property type="component" value="Unassembled WGS sequence"/>
</dbReference>
<dbReference type="GO" id="GO:0043720">
    <property type="term" value="F:3-keto-5-aminohexanoate cleavage activity"/>
    <property type="evidence" value="ECO:0007669"/>
    <property type="project" value="InterPro"/>
</dbReference>
<evidence type="ECO:0000313" key="6">
    <source>
        <dbReference type="Proteomes" id="UP000215861"/>
    </source>
</evidence>
<keyword evidence="3" id="KW-0479">Metal-binding</keyword>
<evidence type="ECO:0008006" key="7">
    <source>
        <dbReference type="Google" id="ProtNLM"/>
    </source>
</evidence>
<dbReference type="EMBL" id="NQKQ01000011">
    <property type="protein sequence ID" value="PAA11674.1"/>
    <property type="molecule type" value="Genomic_DNA"/>
</dbReference>
<name>A0A267AIQ4_PSEFR</name>
<comment type="caution">
    <text evidence="5">The sequence shown here is derived from an EMBL/GenBank/DDBJ whole genome shotgun (WGS) entry which is preliminary data.</text>
</comment>
<protein>
    <recommendedName>
        <fullName evidence="7">3-keto-5-aminohexanoate cleavage protein</fullName>
    </recommendedName>
</protein>
<evidence type="ECO:0000256" key="3">
    <source>
        <dbReference type="ARBA" id="ARBA00022723"/>
    </source>
</evidence>
<dbReference type="Gene3D" id="3.20.20.70">
    <property type="entry name" value="Aldolase class I"/>
    <property type="match status" value="1"/>
</dbReference>
<organism evidence="5 6">
    <name type="scientific">Pseudomonas fragi</name>
    <dbReference type="NCBI Taxonomy" id="296"/>
    <lineage>
        <taxon>Bacteria</taxon>
        <taxon>Pseudomonadati</taxon>
        <taxon>Pseudomonadota</taxon>
        <taxon>Gammaproteobacteria</taxon>
        <taxon>Pseudomonadales</taxon>
        <taxon>Pseudomonadaceae</taxon>
        <taxon>Pseudomonas</taxon>
    </lineage>
</organism>
<keyword evidence="2" id="KW-0808">Transferase</keyword>
<dbReference type="AlphaFoldDB" id="A0A267AIQ4"/>
<dbReference type="RefSeq" id="WP_095036738.1">
    <property type="nucleotide sequence ID" value="NZ_NQKQ01000011.1"/>
</dbReference>
<proteinExistence type="predicted"/>
<dbReference type="InterPro" id="IPR008567">
    <property type="entry name" value="BKACE"/>
</dbReference>
<dbReference type="PANTHER" id="PTHR37418">
    <property type="entry name" value="3-KETO-5-AMINOHEXANOATE CLEAVAGE ENZYME-RELATED"/>
    <property type="match status" value="1"/>
</dbReference>
<gene>
    <name evidence="5" type="ORF">CJU81_11700</name>
</gene>
<dbReference type="GO" id="GO:0046872">
    <property type="term" value="F:metal ion binding"/>
    <property type="evidence" value="ECO:0007669"/>
    <property type="project" value="UniProtKB-KW"/>
</dbReference>
<accession>A0A267AIQ4</accession>
<dbReference type="InterPro" id="IPR013785">
    <property type="entry name" value="Aldolase_TIM"/>
</dbReference>
<dbReference type="OrthoDB" id="9155960at2"/>
<reference evidence="5 6" key="1">
    <citation type="submission" date="2017-08" db="EMBL/GenBank/DDBJ databases">
        <title>Genomic and metabolic characterisation of spoilage-associated Pseudomonas species.</title>
        <authorList>
            <person name="Stanborough T."/>
            <person name="Fegan N."/>
            <person name="Powell S.M."/>
            <person name="Singh T."/>
            <person name="Tamplin M.L."/>
            <person name="Chandry P.S."/>
        </authorList>
    </citation>
    <scope>NUCLEOTIDE SEQUENCE [LARGE SCALE GENOMIC DNA]</scope>
    <source>
        <strain evidence="5 6">F1801</strain>
    </source>
</reference>
<keyword evidence="4" id="KW-0862">Zinc</keyword>
<evidence type="ECO:0000256" key="4">
    <source>
        <dbReference type="ARBA" id="ARBA00022833"/>
    </source>
</evidence>
<dbReference type="Pfam" id="PF05853">
    <property type="entry name" value="BKACE"/>
    <property type="match status" value="1"/>
</dbReference>